<dbReference type="PANTHER" id="PTHR34203">
    <property type="entry name" value="METHYLTRANSFERASE, FKBM FAMILY PROTEIN"/>
    <property type="match status" value="1"/>
</dbReference>
<protein>
    <submittedName>
        <fullName evidence="2">FkbM family methyltransferase</fullName>
    </submittedName>
</protein>
<evidence type="ECO:0000313" key="3">
    <source>
        <dbReference type="Proteomes" id="UP000483379"/>
    </source>
</evidence>
<proteinExistence type="predicted"/>
<dbReference type="SUPFAM" id="SSF53335">
    <property type="entry name" value="S-adenosyl-L-methionine-dependent methyltransferases"/>
    <property type="match status" value="1"/>
</dbReference>
<gene>
    <name evidence="2" type="ORF">G3446_25525</name>
</gene>
<feature type="domain" description="Methyltransferase FkbM" evidence="1">
    <location>
        <begin position="17"/>
        <end position="151"/>
    </location>
</feature>
<dbReference type="AlphaFoldDB" id="A0A6M0K8Z6"/>
<sequence>MDRLYRGFVRPGALVFDVGSHVGDRIASFRRLEARVVAVEPQAALCRVLRLIYGRDPRVDIVTAAVGGATGEAELHVNLLNPTVSTASPAFIEAARSASGWESQVWERRARVLQVSLDDLIAEHGRPAFIKIDVEGREADALAGLSVPVAALSFEFTTLQPELVPHCLERCRDLGPYRFNAALGETQRLVHESWLSAEAMADWVAGLPHAANSGDIYARHKQD</sequence>
<dbReference type="NCBIfam" id="TIGR01444">
    <property type="entry name" value="fkbM_fam"/>
    <property type="match status" value="1"/>
</dbReference>
<dbReference type="RefSeq" id="WP_164456485.1">
    <property type="nucleotide sequence ID" value="NZ_JAAIJQ010000162.1"/>
</dbReference>
<name>A0A6M0K8Z6_9GAMM</name>
<dbReference type="InterPro" id="IPR006342">
    <property type="entry name" value="FkbM_mtfrase"/>
</dbReference>
<dbReference type="EMBL" id="JAAIJQ010000162">
    <property type="protein sequence ID" value="NEV65157.1"/>
    <property type="molecule type" value="Genomic_DNA"/>
</dbReference>
<dbReference type="Gene3D" id="3.40.50.150">
    <property type="entry name" value="Vaccinia Virus protein VP39"/>
    <property type="match status" value="1"/>
</dbReference>
<keyword evidence="2" id="KW-0489">Methyltransferase</keyword>
<organism evidence="2 3">
    <name type="scientific">Thiorhodococcus minor</name>
    <dbReference type="NCBI Taxonomy" id="57489"/>
    <lineage>
        <taxon>Bacteria</taxon>
        <taxon>Pseudomonadati</taxon>
        <taxon>Pseudomonadota</taxon>
        <taxon>Gammaproteobacteria</taxon>
        <taxon>Chromatiales</taxon>
        <taxon>Chromatiaceae</taxon>
        <taxon>Thiorhodococcus</taxon>
    </lineage>
</organism>
<dbReference type="GO" id="GO:0008168">
    <property type="term" value="F:methyltransferase activity"/>
    <property type="evidence" value="ECO:0007669"/>
    <property type="project" value="UniProtKB-KW"/>
</dbReference>
<accession>A0A6M0K8Z6</accession>
<reference evidence="2 3" key="1">
    <citation type="submission" date="2020-02" db="EMBL/GenBank/DDBJ databases">
        <title>Genome sequences of Thiorhodococcus mannitoliphagus and Thiorhodococcus minor, purple sulfur photosynthetic bacteria in the gammaproteobacterial family, Chromatiaceae.</title>
        <authorList>
            <person name="Aviles F.A."/>
            <person name="Meyer T.E."/>
            <person name="Kyndt J.A."/>
        </authorList>
    </citation>
    <scope>NUCLEOTIDE SEQUENCE [LARGE SCALE GENOMIC DNA]</scope>
    <source>
        <strain evidence="2 3">DSM 11518</strain>
    </source>
</reference>
<evidence type="ECO:0000259" key="1">
    <source>
        <dbReference type="Pfam" id="PF05050"/>
    </source>
</evidence>
<dbReference type="GO" id="GO:0032259">
    <property type="term" value="P:methylation"/>
    <property type="evidence" value="ECO:0007669"/>
    <property type="project" value="UniProtKB-KW"/>
</dbReference>
<keyword evidence="2" id="KW-0808">Transferase</keyword>
<evidence type="ECO:0000313" key="2">
    <source>
        <dbReference type="EMBL" id="NEV65157.1"/>
    </source>
</evidence>
<comment type="caution">
    <text evidence="2">The sequence shown here is derived from an EMBL/GenBank/DDBJ whole genome shotgun (WGS) entry which is preliminary data.</text>
</comment>
<keyword evidence="3" id="KW-1185">Reference proteome</keyword>
<dbReference type="Pfam" id="PF05050">
    <property type="entry name" value="Methyltransf_21"/>
    <property type="match status" value="1"/>
</dbReference>
<dbReference type="PANTHER" id="PTHR34203:SF15">
    <property type="entry name" value="SLL1173 PROTEIN"/>
    <property type="match status" value="1"/>
</dbReference>
<dbReference type="Proteomes" id="UP000483379">
    <property type="component" value="Unassembled WGS sequence"/>
</dbReference>
<dbReference type="InterPro" id="IPR029063">
    <property type="entry name" value="SAM-dependent_MTases_sf"/>
</dbReference>
<dbReference type="InterPro" id="IPR052514">
    <property type="entry name" value="SAM-dependent_MTase"/>
</dbReference>